<gene>
    <name evidence="18" type="ORF">CF386_02065</name>
</gene>
<keyword evidence="6" id="KW-0227">DNA damage</keyword>
<evidence type="ECO:0000256" key="5">
    <source>
        <dbReference type="ARBA" id="ARBA00022723"/>
    </source>
</evidence>
<dbReference type="AlphaFoldDB" id="A0A220VBZ9"/>
<keyword evidence="9" id="KW-0234">DNA repair</keyword>
<reference evidence="18 19" key="1">
    <citation type="journal article" date="2016" name="Int. J. Syst. Evol. Microbiol.">
        <title>Paraphotobacterium marinum gen. nov., sp. nov., a member of the family Vibrionaceae, isolated from surface seawater.</title>
        <authorList>
            <person name="Huang Z."/>
            <person name="Dong C."/>
            <person name="Shao Z."/>
        </authorList>
    </citation>
    <scope>NUCLEOTIDE SEQUENCE [LARGE SCALE GENOMIC DNA]</scope>
    <source>
        <strain evidence="18 19">NSCS20N07D</strain>
    </source>
</reference>
<dbReference type="InterPro" id="IPR015797">
    <property type="entry name" value="NUDIX_hydrolase-like_dom_sf"/>
</dbReference>
<evidence type="ECO:0000256" key="8">
    <source>
        <dbReference type="ARBA" id="ARBA00022842"/>
    </source>
</evidence>
<protein>
    <recommendedName>
        <fullName evidence="13">8-oxo-dGTP diphosphatase</fullName>
        <ecNumber evidence="12">3.6.1.55</ecNumber>
    </recommendedName>
    <alternativeName>
        <fullName evidence="16">7,8-dihydro-8-oxoguanine-triphosphatase</fullName>
    </alternativeName>
    <alternativeName>
        <fullName evidence="15">Mutator protein MutT</fullName>
    </alternativeName>
    <alternativeName>
        <fullName evidence="14">dGTP pyrophosphohydrolase</fullName>
    </alternativeName>
</protein>
<evidence type="ECO:0000256" key="2">
    <source>
        <dbReference type="ARBA" id="ARBA00005582"/>
    </source>
</evidence>
<accession>A0A220VBZ9</accession>
<evidence type="ECO:0000313" key="19">
    <source>
        <dbReference type="Proteomes" id="UP000242175"/>
    </source>
</evidence>
<keyword evidence="19" id="KW-1185">Reference proteome</keyword>
<comment type="cofactor">
    <cofactor evidence="1">
        <name>Mg(2+)</name>
        <dbReference type="ChEBI" id="CHEBI:18420"/>
    </cofactor>
</comment>
<organism evidence="18 19">
    <name type="scientific">Paraphotobacterium marinum</name>
    <dbReference type="NCBI Taxonomy" id="1755811"/>
    <lineage>
        <taxon>Bacteria</taxon>
        <taxon>Pseudomonadati</taxon>
        <taxon>Pseudomonadota</taxon>
        <taxon>Gammaproteobacteria</taxon>
        <taxon>Vibrionales</taxon>
        <taxon>Vibrionaceae</taxon>
        <taxon>Paraphotobacterium</taxon>
    </lineage>
</organism>
<name>A0A220VBZ9_9GAMM</name>
<dbReference type="OrthoDB" id="9791228at2"/>
<dbReference type="InterPro" id="IPR000086">
    <property type="entry name" value="NUDIX_hydrolase_dom"/>
</dbReference>
<evidence type="ECO:0000313" key="18">
    <source>
        <dbReference type="EMBL" id="ASK77917.1"/>
    </source>
</evidence>
<dbReference type="Gene3D" id="3.90.79.10">
    <property type="entry name" value="Nucleoside Triphosphate Pyrophosphohydrolase"/>
    <property type="match status" value="1"/>
</dbReference>
<comment type="catalytic activity">
    <reaction evidence="11">
        <text>8-oxo-GTP + H2O = 8-oxo-GMP + diphosphate + H(+)</text>
        <dbReference type="Rhea" id="RHEA:67616"/>
        <dbReference type="ChEBI" id="CHEBI:15377"/>
        <dbReference type="ChEBI" id="CHEBI:15378"/>
        <dbReference type="ChEBI" id="CHEBI:33019"/>
        <dbReference type="ChEBI" id="CHEBI:143553"/>
        <dbReference type="ChEBI" id="CHEBI:145694"/>
    </reaction>
</comment>
<evidence type="ECO:0000256" key="13">
    <source>
        <dbReference type="ARBA" id="ARBA00040794"/>
    </source>
</evidence>
<sequence length="85" mass="9717">MLGFTNIAVGIVLSHDNSSVYITKRKKDVDWANYLEFPGGKAYLNESTLNCLKRELYEEININPIIVTPYFSKIVSKKGIILNFF</sequence>
<evidence type="ECO:0000256" key="12">
    <source>
        <dbReference type="ARBA" id="ARBA00038905"/>
    </source>
</evidence>
<evidence type="ECO:0000256" key="3">
    <source>
        <dbReference type="ARBA" id="ARBA00022457"/>
    </source>
</evidence>
<dbReference type="Pfam" id="PF00293">
    <property type="entry name" value="NUDIX"/>
    <property type="match status" value="1"/>
</dbReference>
<evidence type="ECO:0000256" key="14">
    <source>
        <dbReference type="ARBA" id="ARBA00041592"/>
    </source>
</evidence>
<evidence type="ECO:0000256" key="7">
    <source>
        <dbReference type="ARBA" id="ARBA00022801"/>
    </source>
</evidence>
<dbReference type="PROSITE" id="PS00893">
    <property type="entry name" value="NUDIX_BOX"/>
    <property type="match status" value="1"/>
</dbReference>
<proteinExistence type="inferred from homology"/>
<evidence type="ECO:0000256" key="15">
    <source>
        <dbReference type="ARBA" id="ARBA00041979"/>
    </source>
</evidence>
<dbReference type="GO" id="GO:0044715">
    <property type="term" value="F:8-oxo-dGDP phosphatase activity"/>
    <property type="evidence" value="ECO:0007669"/>
    <property type="project" value="TreeGrafter"/>
</dbReference>
<dbReference type="GO" id="GO:0044716">
    <property type="term" value="F:8-oxo-GDP phosphatase activity"/>
    <property type="evidence" value="ECO:0007669"/>
    <property type="project" value="TreeGrafter"/>
</dbReference>
<dbReference type="PANTHER" id="PTHR47707">
    <property type="entry name" value="8-OXO-DGTP DIPHOSPHATASE"/>
    <property type="match status" value="1"/>
</dbReference>
<dbReference type="GO" id="GO:0035539">
    <property type="term" value="F:8-oxo-7,8-dihydrodeoxyguanosine triphosphate pyrophosphatase activity"/>
    <property type="evidence" value="ECO:0007669"/>
    <property type="project" value="UniProtKB-EC"/>
</dbReference>
<evidence type="ECO:0000256" key="6">
    <source>
        <dbReference type="ARBA" id="ARBA00022763"/>
    </source>
</evidence>
<dbReference type="RefSeq" id="WP_089072827.1">
    <property type="nucleotide sequence ID" value="NZ_CP022355.1"/>
</dbReference>
<evidence type="ECO:0000256" key="1">
    <source>
        <dbReference type="ARBA" id="ARBA00001946"/>
    </source>
</evidence>
<dbReference type="InterPro" id="IPR047127">
    <property type="entry name" value="MutT-like"/>
</dbReference>
<keyword evidence="5" id="KW-0479">Metal-binding</keyword>
<keyword evidence="3" id="KW-0515">Mutator protein</keyword>
<evidence type="ECO:0000256" key="4">
    <source>
        <dbReference type="ARBA" id="ARBA00022705"/>
    </source>
</evidence>
<comment type="catalytic activity">
    <reaction evidence="10">
        <text>8-oxo-dGTP + H2O = 8-oxo-dGMP + diphosphate + H(+)</text>
        <dbReference type="Rhea" id="RHEA:31575"/>
        <dbReference type="ChEBI" id="CHEBI:15377"/>
        <dbReference type="ChEBI" id="CHEBI:15378"/>
        <dbReference type="ChEBI" id="CHEBI:33019"/>
        <dbReference type="ChEBI" id="CHEBI:63224"/>
        <dbReference type="ChEBI" id="CHEBI:77896"/>
        <dbReference type="EC" id="3.6.1.55"/>
    </reaction>
</comment>
<dbReference type="Proteomes" id="UP000242175">
    <property type="component" value="Chromosome large"/>
</dbReference>
<dbReference type="GO" id="GO:0046872">
    <property type="term" value="F:metal ion binding"/>
    <property type="evidence" value="ECO:0007669"/>
    <property type="project" value="UniProtKB-KW"/>
</dbReference>
<keyword evidence="8" id="KW-0460">Magnesium</keyword>
<keyword evidence="4" id="KW-0235">DNA replication</keyword>
<keyword evidence="7" id="KW-0378">Hydrolase</keyword>
<dbReference type="KEGG" id="pmai:CF386_02065"/>
<dbReference type="EMBL" id="CP022355">
    <property type="protein sequence ID" value="ASK77917.1"/>
    <property type="molecule type" value="Genomic_DNA"/>
</dbReference>
<evidence type="ECO:0000256" key="10">
    <source>
        <dbReference type="ARBA" id="ARBA00035861"/>
    </source>
</evidence>
<dbReference type="GO" id="GO:0006260">
    <property type="term" value="P:DNA replication"/>
    <property type="evidence" value="ECO:0007669"/>
    <property type="project" value="UniProtKB-KW"/>
</dbReference>
<dbReference type="EC" id="3.6.1.55" evidence="12"/>
<dbReference type="PROSITE" id="PS51462">
    <property type="entry name" value="NUDIX"/>
    <property type="match status" value="1"/>
</dbReference>
<evidence type="ECO:0000256" key="9">
    <source>
        <dbReference type="ARBA" id="ARBA00023204"/>
    </source>
</evidence>
<dbReference type="PANTHER" id="PTHR47707:SF1">
    <property type="entry name" value="NUDIX HYDROLASE FAMILY PROTEIN"/>
    <property type="match status" value="1"/>
</dbReference>
<dbReference type="GO" id="GO:0006281">
    <property type="term" value="P:DNA repair"/>
    <property type="evidence" value="ECO:0007669"/>
    <property type="project" value="UniProtKB-KW"/>
</dbReference>
<evidence type="ECO:0000259" key="17">
    <source>
        <dbReference type="PROSITE" id="PS51462"/>
    </source>
</evidence>
<dbReference type="GO" id="GO:0008413">
    <property type="term" value="F:8-oxo-7,8-dihydroguanosine triphosphate pyrophosphatase activity"/>
    <property type="evidence" value="ECO:0007669"/>
    <property type="project" value="TreeGrafter"/>
</dbReference>
<dbReference type="SUPFAM" id="SSF55811">
    <property type="entry name" value="Nudix"/>
    <property type="match status" value="1"/>
</dbReference>
<feature type="domain" description="Nudix hydrolase" evidence="17">
    <location>
        <begin position="4"/>
        <end position="85"/>
    </location>
</feature>
<evidence type="ECO:0000256" key="11">
    <source>
        <dbReference type="ARBA" id="ARBA00036904"/>
    </source>
</evidence>
<evidence type="ECO:0000256" key="16">
    <source>
        <dbReference type="ARBA" id="ARBA00042798"/>
    </source>
</evidence>
<dbReference type="InterPro" id="IPR020084">
    <property type="entry name" value="NUDIX_hydrolase_CS"/>
</dbReference>
<comment type="similarity">
    <text evidence="2">Belongs to the Nudix hydrolase family.</text>
</comment>